<dbReference type="Pfam" id="PF04981">
    <property type="entry name" value="NMD3"/>
    <property type="match status" value="1"/>
</dbReference>
<evidence type="ECO:0000256" key="2">
    <source>
        <dbReference type="ARBA" id="ARBA00017035"/>
    </source>
</evidence>
<dbReference type="GO" id="GO:0015031">
    <property type="term" value="P:protein transport"/>
    <property type="evidence" value="ECO:0007669"/>
    <property type="project" value="UniProtKB-KW"/>
</dbReference>
<dbReference type="GO" id="GO:0000055">
    <property type="term" value="P:ribosomal large subunit export from nucleus"/>
    <property type="evidence" value="ECO:0007669"/>
    <property type="project" value="TreeGrafter"/>
</dbReference>
<accession>A0A8S1PXQ1</accession>
<keyword evidence="5 7" id="KW-0653">Protein transport</keyword>
<feature type="region of interest" description="Disordered" evidence="8">
    <location>
        <begin position="391"/>
        <end position="416"/>
    </location>
</feature>
<dbReference type="InterPro" id="IPR048898">
    <property type="entry name" value="OB_NMD3"/>
</dbReference>
<evidence type="ECO:0000256" key="4">
    <source>
        <dbReference type="ARBA" id="ARBA00022490"/>
    </source>
</evidence>
<feature type="compositionally biased region" description="Basic and acidic residues" evidence="8">
    <location>
        <begin position="396"/>
        <end position="414"/>
    </location>
</feature>
<name>A0A8S1PXQ1_PARPR</name>
<organism evidence="12 13">
    <name type="scientific">Paramecium primaurelia</name>
    <dbReference type="NCBI Taxonomy" id="5886"/>
    <lineage>
        <taxon>Eukaryota</taxon>
        <taxon>Sar</taxon>
        <taxon>Alveolata</taxon>
        <taxon>Ciliophora</taxon>
        <taxon>Intramacronucleata</taxon>
        <taxon>Oligohymenophorea</taxon>
        <taxon>Peniculida</taxon>
        <taxon>Parameciidae</taxon>
        <taxon>Paramecium</taxon>
    </lineage>
</organism>
<feature type="domain" description="60S ribosomal export protein NMD3 OB-fold" evidence="10">
    <location>
        <begin position="301"/>
        <end position="371"/>
    </location>
</feature>
<evidence type="ECO:0000256" key="3">
    <source>
        <dbReference type="ARBA" id="ARBA00022448"/>
    </source>
</evidence>
<evidence type="ECO:0000256" key="8">
    <source>
        <dbReference type="SAM" id="MobiDB-lite"/>
    </source>
</evidence>
<evidence type="ECO:0000256" key="7">
    <source>
        <dbReference type="RuleBase" id="RU364108"/>
    </source>
</evidence>
<keyword evidence="3 7" id="KW-0813">Transport</keyword>
<evidence type="ECO:0000313" key="13">
    <source>
        <dbReference type="Proteomes" id="UP000688137"/>
    </source>
</evidence>
<keyword evidence="4 7" id="KW-0963">Cytoplasm</keyword>
<evidence type="ECO:0000313" key="12">
    <source>
        <dbReference type="EMBL" id="CAD8108030.1"/>
    </source>
</evidence>
<evidence type="ECO:0000259" key="9">
    <source>
        <dbReference type="Pfam" id="PF04981"/>
    </source>
</evidence>
<feature type="domain" description="Nmd3 N-terminal" evidence="9">
    <location>
        <begin position="10"/>
        <end position="220"/>
    </location>
</feature>
<sequence>MLQRAVLMFCPLCELEFEPKLTKTNICPNCLIAQMNITQDIDNDKEILFCRYCRRYQRPPWVLCERDSKELLAICLKKVIGLQEKTIIDTKFIFTEASTKQIKLQITVQKEAMNGTCIQDSKILNFEEVYHQCEDCKREFTPHIWGACIQLRQRVNHKKSFYYLEQLILQHHMNQQMLKVESADDGMNFYYKQKNQALHMLEFIRSYLPIQVKESKEVFSFIKYTFVVDVPRICKDDLVILPHKLCHQLGGINRIQICYRVASSIQLIDPIKLKVCEISAEQYFKHDLDIRTMPLRENCDEFTVLDVEKIKPQKNDQNNPFQNSFCTVELMKDNDSDYKQYQVKSHLGNFLQAGMTVQGFDLNKYNNELDEIYDKPELIIIRRKPEKNKKRKTQLKRLDIEENQEKRNKKKEGLEEQQIEEFLEDIEQDQHLQETLNLQQIQSQQ</sequence>
<keyword evidence="13" id="KW-1185">Reference proteome</keyword>
<dbReference type="PANTHER" id="PTHR12746:SF2">
    <property type="entry name" value="60S RIBOSOMAL EXPORT PROTEIN NMD3"/>
    <property type="match status" value="1"/>
</dbReference>
<dbReference type="Pfam" id="PF21193">
    <property type="entry name" value="NMD_SH3"/>
    <property type="match status" value="1"/>
</dbReference>
<dbReference type="Proteomes" id="UP000688137">
    <property type="component" value="Unassembled WGS sequence"/>
</dbReference>
<reference evidence="12" key="1">
    <citation type="submission" date="2021-01" db="EMBL/GenBank/DDBJ databases">
        <authorList>
            <consortium name="Genoscope - CEA"/>
            <person name="William W."/>
        </authorList>
    </citation>
    <scope>NUCLEOTIDE SEQUENCE</scope>
</reference>
<dbReference type="EMBL" id="CAJJDM010000138">
    <property type="protein sequence ID" value="CAD8108030.1"/>
    <property type="molecule type" value="Genomic_DNA"/>
</dbReference>
<evidence type="ECO:0000256" key="5">
    <source>
        <dbReference type="ARBA" id="ARBA00022927"/>
    </source>
</evidence>
<keyword evidence="6 7" id="KW-0539">Nucleus</keyword>
<comment type="similarity">
    <text evidence="1 7">Belongs to the NMD3 family.</text>
</comment>
<dbReference type="GO" id="GO:0005737">
    <property type="term" value="C:cytoplasm"/>
    <property type="evidence" value="ECO:0007669"/>
    <property type="project" value="UniProtKB-SubCell"/>
</dbReference>
<comment type="function">
    <text evidence="7">Acts as an adapter for the XPO1/CRM1-mediated export of the 60S ribosomal subunit.</text>
</comment>
<dbReference type="PANTHER" id="PTHR12746">
    <property type="entry name" value="NONSENSE-MEDIATED MRNA DECAY PROTEIN 3"/>
    <property type="match status" value="1"/>
</dbReference>
<dbReference type="AlphaFoldDB" id="A0A8S1PXQ1"/>
<proteinExistence type="inferred from homology"/>
<dbReference type="GO" id="GO:0043023">
    <property type="term" value="F:ribosomal large subunit binding"/>
    <property type="evidence" value="ECO:0007669"/>
    <property type="project" value="InterPro"/>
</dbReference>
<comment type="caution">
    <text evidence="12">The sequence shown here is derived from an EMBL/GenBank/DDBJ whole genome shotgun (WGS) entry which is preliminary data.</text>
</comment>
<dbReference type="InterPro" id="IPR039768">
    <property type="entry name" value="Nmd3"/>
</dbReference>
<evidence type="ECO:0000259" key="11">
    <source>
        <dbReference type="Pfam" id="PF21193"/>
    </source>
</evidence>
<dbReference type="InterPro" id="IPR007064">
    <property type="entry name" value="Nmd3_N"/>
</dbReference>
<feature type="domain" description="60S ribosomal export protein NMD3 SH3" evidence="11">
    <location>
        <begin position="233"/>
        <end position="280"/>
    </location>
</feature>
<protein>
    <recommendedName>
        <fullName evidence="2 7">60S ribosomal export protein NMD3</fullName>
    </recommendedName>
</protein>
<dbReference type="GO" id="GO:0005634">
    <property type="term" value="C:nucleus"/>
    <property type="evidence" value="ECO:0007669"/>
    <property type="project" value="UniProtKB-SubCell"/>
</dbReference>
<gene>
    <name evidence="12" type="ORF">PPRIM_AZ9-3.1.T1350138</name>
</gene>
<evidence type="ECO:0000256" key="1">
    <source>
        <dbReference type="ARBA" id="ARBA00009794"/>
    </source>
</evidence>
<evidence type="ECO:0000256" key="6">
    <source>
        <dbReference type="ARBA" id="ARBA00023242"/>
    </source>
</evidence>
<dbReference type="InterPro" id="IPR048899">
    <property type="entry name" value="NMD_SH3"/>
</dbReference>
<dbReference type="OMA" id="QYTHTEH"/>
<evidence type="ECO:0000259" key="10">
    <source>
        <dbReference type="Pfam" id="PF21192"/>
    </source>
</evidence>
<comment type="subcellular location">
    <subcellularLocation>
        <location evidence="7">Cytoplasm</location>
    </subcellularLocation>
    <subcellularLocation>
        <location evidence="7">Nucleus</location>
    </subcellularLocation>
</comment>
<dbReference type="Pfam" id="PF21192">
    <property type="entry name" value="OB_NMD3"/>
    <property type="match status" value="1"/>
</dbReference>